<dbReference type="EMBL" id="HBGG01043880">
    <property type="protein sequence ID" value="CAD9230348.1"/>
    <property type="molecule type" value="Transcribed_RNA"/>
</dbReference>
<keyword evidence="1" id="KW-0732">Signal</keyword>
<evidence type="ECO:0000256" key="1">
    <source>
        <dbReference type="SAM" id="SignalP"/>
    </source>
</evidence>
<reference evidence="2" key="1">
    <citation type="submission" date="2021-01" db="EMBL/GenBank/DDBJ databases">
        <authorList>
            <person name="Corre E."/>
            <person name="Pelletier E."/>
            <person name="Niang G."/>
            <person name="Scheremetjew M."/>
            <person name="Finn R."/>
            <person name="Kale V."/>
            <person name="Holt S."/>
            <person name="Cochrane G."/>
            <person name="Meng A."/>
            <person name="Brown T."/>
            <person name="Cohen L."/>
        </authorList>
    </citation>
    <scope>NUCLEOTIDE SEQUENCE</scope>
    <source>
        <strain evidence="2">PLY429</strain>
    </source>
</reference>
<protein>
    <recommendedName>
        <fullName evidence="3">Inhibitor I9 domain-containing protein</fullName>
    </recommendedName>
</protein>
<feature type="chain" id="PRO_5030924963" description="Inhibitor I9 domain-containing protein" evidence="1">
    <location>
        <begin position="26"/>
        <end position="156"/>
    </location>
</feature>
<sequence>MAPRPLAALVPVQLLFLCFVSLCSGAMPPGAGLCTEPASTGPQLLVGGKPSDPRLLPAGIGRYMIYVKEGAEKRAAVQAALKEHMGSSYKEANVLKIIPMFVAEIEKDKLVELLTSDSFQSVRELMGGCVTIEPDGVVSIPEQPGDMMHSGMMKGW</sequence>
<proteinExistence type="predicted"/>
<gene>
    <name evidence="2" type="ORF">TCHU04912_LOCUS22697</name>
</gene>
<name>A0A7S1TCK5_9CHLO</name>
<organism evidence="2">
    <name type="scientific">Tetraselmis chuii</name>
    <dbReference type="NCBI Taxonomy" id="63592"/>
    <lineage>
        <taxon>Eukaryota</taxon>
        <taxon>Viridiplantae</taxon>
        <taxon>Chlorophyta</taxon>
        <taxon>core chlorophytes</taxon>
        <taxon>Chlorodendrophyceae</taxon>
        <taxon>Chlorodendrales</taxon>
        <taxon>Chlorodendraceae</taxon>
        <taxon>Tetraselmis</taxon>
    </lineage>
</organism>
<evidence type="ECO:0008006" key="3">
    <source>
        <dbReference type="Google" id="ProtNLM"/>
    </source>
</evidence>
<evidence type="ECO:0000313" key="2">
    <source>
        <dbReference type="EMBL" id="CAD9230348.1"/>
    </source>
</evidence>
<feature type="signal peptide" evidence="1">
    <location>
        <begin position="1"/>
        <end position="25"/>
    </location>
</feature>
<dbReference type="AlphaFoldDB" id="A0A7S1TCK5"/>
<accession>A0A7S1TCK5</accession>